<feature type="compositionally biased region" description="Polar residues" evidence="2">
    <location>
        <begin position="329"/>
        <end position="343"/>
    </location>
</feature>
<evidence type="ECO:0000313" key="3">
    <source>
        <dbReference type="EMBL" id="GIL55370.1"/>
    </source>
</evidence>
<comment type="caution">
    <text evidence="3">The sequence shown here is derived from an EMBL/GenBank/DDBJ whole genome shotgun (WGS) entry which is preliminary data.</text>
</comment>
<feature type="region of interest" description="Disordered" evidence="2">
    <location>
        <begin position="1"/>
        <end position="22"/>
    </location>
</feature>
<feature type="compositionally biased region" description="Basic and acidic residues" evidence="2">
    <location>
        <begin position="13"/>
        <end position="22"/>
    </location>
</feature>
<evidence type="ECO:0000256" key="1">
    <source>
        <dbReference type="SAM" id="Coils"/>
    </source>
</evidence>
<feature type="compositionally biased region" description="Low complexity" evidence="2">
    <location>
        <begin position="207"/>
        <end position="243"/>
    </location>
</feature>
<feature type="compositionally biased region" description="Low complexity" evidence="2">
    <location>
        <begin position="172"/>
        <end position="195"/>
    </location>
</feature>
<reference evidence="3" key="1">
    <citation type="journal article" date="2021" name="Proc. Natl. Acad. Sci. U.S.A.">
        <title>Three genomes in the algal genus Volvox reveal the fate of a haploid sex-determining region after a transition to homothallism.</title>
        <authorList>
            <person name="Yamamoto K."/>
            <person name="Hamaji T."/>
            <person name="Kawai-Toyooka H."/>
            <person name="Matsuzaki R."/>
            <person name="Takahashi F."/>
            <person name="Nishimura Y."/>
            <person name="Kawachi M."/>
            <person name="Noguchi H."/>
            <person name="Minakuchi Y."/>
            <person name="Umen J.G."/>
            <person name="Toyoda A."/>
            <person name="Nozaki H."/>
        </authorList>
    </citation>
    <scope>NUCLEOTIDE SEQUENCE</scope>
    <source>
        <strain evidence="3">NIES-3780</strain>
    </source>
</reference>
<organism evidence="3 4">
    <name type="scientific">Volvox africanus</name>
    <dbReference type="NCBI Taxonomy" id="51714"/>
    <lineage>
        <taxon>Eukaryota</taxon>
        <taxon>Viridiplantae</taxon>
        <taxon>Chlorophyta</taxon>
        <taxon>core chlorophytes</taxon>
        <taxon>Chlorophyceae</taxon>
        <taxon>CS clade</taxon>
        <taxon>Chlamydomonadales</taxon>
        <taxon>Volvocaceae</taxon>
        <taxon>Volvox</taxon>
    </lineage>
</organism>
<feature type="coiled-coil region" evidence="1">
    <location>
        <begin position="110"/>
        <end position="163"/>
    </location>
</feature>
<dbReference type="PANTHER" id="PTHR35315">
    <property type="entry name" value="ACI13"/>
    <property type="match status" value="1"/>
</dbReference>
<keyword evidence="1" id="KW-0175">Coiled coil</keyword>
<feature type="compositionally biased region" description="Polar residues" evidence="2">
    <location>
        <begin position="373"/>
        <end position="383"/>
    </location>
</feature>
<dbReference type="EMBL" id="BNCO01000021">
    <property type="protein sequence ID" value="GIL55370.1"/>
    <property type="molecule type" value="Genomic_DNA"/>
</dbReference>
<evidence type="ECO:0000313" key="4">
    <source>
        <dbReference type="Proteomes" id="UP000747399"/>
    </source>
</evidence>
<name>A0A8J4BBD9_9CHLO</name>
<dbReference type="AlphaFoldDB" id="A0A8J4BBD9"/>
<proteinExistence type="predicted"/>
<sequence>MDSQNPFLTPESHGAEHEDSQEVLAERAIADAGQSQAMYNYNQKLLEQKERELMESIALNYGRIREVERELGNLQLQLKLTSGPKKHALELLRKKIEAQNERVAYVRSRHTAAKATYERLDAELKQEEAVKDQLCGELNTLVQQAAKAQLDKLEELKATLEGLYSGIMPPQAAAQRNRQQQVQAATAVQQQQQQQELGPASGKQPQGETCSSGAATTATTGQTAASATASGAPAADEGGQQEQLRLRQEQERQEQERRAAEERRRREAEAALARSRHVSLGSTATGVAGGLATTTTTTAAAAEAGSRPSGAPSAATSTAPAGTAGPQRSAPSGGTAGTTSKHSGTGAGPGGAAGGGAGARAKVQNGGPAAATASKQRFSGFDT</sequence>
<accession>A0A8J4BBD9</accession>
<feature type="region of interest" description="Disordered" evidence="2">
    <location>
        <begin position="172"/>
        <end position="383"/>
    </location>
</feature>
<dbReference type="Proteomes" id="UP000747399">
    <property type="component" value="Unassembled WGS sequence"/>
</dbReference>
<protein>
    <recommendedName>
        <fullName evidence="5">RAB6-interacting golgin</fullName>
    </recommendedName>
</protein>
<evidence type="ECO:0008006" key="5">
    <source>
        <dbReference type="Google" id="ProtNLM"/>
    </source>
</evidence>
<gene>
    <name evidence="3" type="ORF">Vafri_10931</name>
</gene>
<keyword evidence="4" id="KW-1185">Reference proteome</keyword>
<dbReference type="PANTHER" id="PTHR35315:SF1">
    <property type="entry name" value="RAB6-INTERACTING GOLGIN"/>
    <property type="match status" value="1"/>
</dbReference>
<feature type="compositionally biased region" description="Low complexity" evidence="2">
    <location>
        <begin position="281"/>
        <end position="326"/>
    </location>
</feature>
<feature type="compositionally biased region" description="Basic and acidic residues" evidence="2">
    <location>
        <begin position="244"/>
        <end position="269"/>
    </location>
</feature>
<feature type="compositionally biased region" description="Gly residues" evidence="2">
    <location>
        <begin position="345"/>
        <end position="358"/>
    </location>
</feature>
<evidence type="ECO:0000256" key="2">
    <source>
        <dbReference type="SAM" id="MobiDB-lite"/>
    </source>
</evidence>